<evidence type="ECO:0000313" key="2">
    <source>
        <dbReference type="Proteomes" id="UP001295794"/>
    </source>
</evidence>
<sequence>FFDPPQMRFTHGDGFKTLQDALRELINSRSHETADNVVFAARQMITPFAQTSHYPDSSLWRLGPLLVRHPSLTASEPRSDSQPGPNHHYTRFLCHALCRNLQYQNDLQASVDALQLIYRNLLASDKPPRDLDTHLLVLHSLRTHAADIHTHRLPAVVQCVVLKSFSLYLLGSRDLSELAKLPSFFKDEAWFHTVFGLDSDKRTERALAQRVYGYACVGVVTTFFERCAARGLDQTGRDLDFKTLELVHHIGFGISSAPPTELQRRFANAVSGFIHKYRKNCLADYDGLYWLLFWAVNALIGWIKDLDALHVLDTAVSEVEADNQQQSHRDNVQRIRGQIQERILLSENNPANSVPLVAAGSDGEWRDRRRGCHFPFS</sequence>
<name>A0AAD2Q0U1_9AGAR</name>
<dbReference type="EMBL" id="CAVNYO010000040">
    <property type="protein sequence ID" value="CAK5263546.1"/>
    <property type="molecule type" value="Genomic_DNA"/>
</dbReference>
<dbReference type="Proteomes" id="UP001295794">
    <property type="component" value="Unassembled WGS sequence"/>
</dbReference>
<evidence type="ECO:0000313" key="1">
    <source>
        <dbReference type="EMBL" id="CAK5263546.1"/>
    </source>
</evidence>
<proteinExistence type="predicted"/>
<keyword evidence="2" id="KW-1185">Reference proteome</keyword>
<dbReference type="AlphaFoldDB" id="A0AAD2Q0U1"/>
<protein>
    <submittedName>
        <fullName evidence="1">Uncharacterized protein</fullName>
    </submittedName>
</protein>
<accession>A0AAD2Q0U1</accession>
<feature type="non-terminal residue" evidence="1">
    <location>
        <position position="1"/>
    </location>
</feature>
<gene>
    <name evidence="1" type="ORF">MYCIT1_LOCUS3009</name>
</gene>
<comment type="caution">
    <text evidence="1">The sequence shown here is derived from an EMBL/GenBank/DDBJ whole genome shotgun (WGS) entry which is preliminary data.</text>
</comment>
<organism evidence="1 2">
    <name type="scientific">Mycena citricolor</name>
    <dbReference type="NCBI Taxonomy" id="2018698"/>
    <lineage>
        <taxon>Eukaryota</taxon>
        <taxon>Fungi</taxon>
        <taxon>Dikarya</taxon>
        <taxon>Basidiomycota</taxon>
        <taxon>Agaricomycotina</taxon>
        <taxon>Agaricomycetes</taxon>
        <taxon>Agaricomycetidae</taxon>
        <taxon>Agaricales</taxon>
        <taxon>Marasmiineae</taxon>
        <taxon>Mycenaceae</taxon>
        <taxon>Mycena</taxon>
    </lineage>
</organism>
<reference evidence="1" key="1">
    <citation type="submission" date="2023-11" db="EMBL/GenBank/DDBJ databases">
        <authorList>
            <person name="De Vega J J."/>
            <person name="De Vega J J."/>
        </authorList>
    </citation>
    <scope>NUCLEOTIDE SEQUENCE</scope>
</reference>